<dbReference type="InterPro" id="IPR011990">
    <property type="entry name" value="TPR-like_helical_dom_sf"/>
</dbReference>
<proteinExistence type="predicted"/>
<feature type="signal peptide" evidence="5">
    <location>
        <begin position="1"/>
        <end position="23"/>
    </location>
</feature>
<dbReference type="Gene3D" id="1.25.40.10">
    <property type="entry name" value="Tetratricopeptide repeat domain"/>
    <property type="match status" value="3"/>
</dbReference>
<sequence length="555" mass="61758">MNVIKKVVLLLAIGLCAVVTVNGQDIQQAIDAIENEQYAQAKSVLNGINTAESQYYLGDIALKEGDMEAAKAAFQKGIQADDEFPLNYVGLGRIDLSNENTAAAQANFAKAEEQLRRKVRDPRTYIEIMKAYGKAGMYDKGVEYGQKAIAVDDENASLYIALGDIYALRDGTNLSNAVANYDKAIALNPENPEVYTRLAVAWFRAQNMPRAQEFLDKAIQVDPEFAPAYRTKADIFYLSDSLNAAIEVYESKYLALSNRSCEALTTYVQMLFMNGDAEKANKEIAGLRQNCSGIPQMDRMEGIAAYETGDYQKAATALEKFVSSNPEEMIQPFDYIYLGKAYAQLGQGDKIGGILDKAIAISDSTNQESIMKVYDEMITAFEDAEKWAEAGKIYQEKIDKFESYPKKNADLQSMAIAYTKAKDYQMADQAIAQLIEKEPEFIGGYVMRAQIHAQDTSDFAAAKPHYEKLISVIGDKVSEGKNQQYLAEAYNYLGAYYYTVEKDIDKSIASFEKTLEYDPSNSRAANAAEQLKKVKEQMEARQRALEERAQQQSGG</sequence>
<dbReference type="SUPFAM" id="SSF48452">
    <property type="entry name" value="TPR-like"/>
    <property type="match status" value="3"/>
</dbReference>
<feature type="chain" id="PRO_5020470402" evidence="5">
    <location>
        <begin position="24"/>
        <end position="555"/>
    </location>
</feature>
<organism evidence="6 7">
    <name type="scientific">Anseongella ginsenosidimutans</name>
    <dbReference type="NCBI Taxonomy" id="496056"/>
    <lineage>
        <taxon>Bacteria</taxon>
        <taxon>Pseudomonadati</taxon>
        <taxon>Bacteroidota</taxon>
        <taxon>Sphingobacteriia</taxon>
        <taxon>Sphingobacteriales</taxon>
        <taxon>Sphingobacteriaceae</taxon>
        <taxon>Anseongella</taxon>
    </lineage>
</organism>
<evidence type="ECO:0000256" key="3">
    <source>
        <dbReference type="PROSITE-ProRule" id="PRU00339"/>
    </source>
</evidence>
<dbReference type="OrthoDB" id="638548at2"/>
<evidence type="ECO:0000256" key="1">
    <source>
        <dbReference type="ARBA" id="ARBA00022737"/>
    </source>
</evidence>
<dbReference type="InterPro" id="IPR006597">
    <property type="entry name" value="Sel1-like"/>
</dbReference>
<feature type="repeat" description="TPR" evidence="3">
    <location>
        <begin position="51"/>
        <end position="84"/>
    </location>
</feature>
<comment type="caution">
    <text evidence="6">The sequence shown here is derived from an EMBL/GenBank/DDBJ whole genome shotgun (WGS) entry which is preliminary data.</text>
</comment>
<dbReference type="RefSeq" id="WP_132128134.1">
    <property type="nucleotide sequence ID" value="NZ_CP042432.1"/>
</dbReference>
<evidence type="ECO:0000313" key="6">
    <source>
        <dbReference type="EMBL" id="TCS89044.1"/>
    </source>
</evidence>
<evidence type="ECO:0000256" key="4">
    <source>
        <dbReference type="SAM" id="MobiDB-lite"/>
    </source>
</evidence>
<reference evidence="6 7" key="1">
    <citation type="submission" date="2019-03" db="EMBL/GenBank/DDBJ databases">
        <title>Genomic Encyclopedia of Type Strains, Phase IV (KMG-IV): sequencing the most valuable type-strain genomes for metagenomic binning, comparative biology and taxonomic classification.</title>
        <authorList>
            <person name="Goeker M."/>
        </authorList>
    </citation>
    <scope>NUCLEOTIDE SEQUENCE [LARGE SCALE GENOMIC DNA]</scope>
    <source>
        <strain evidence="6 7">DSM 21100</strain>
    </source>
</reference>
<dbReference type="PROSITE" id="PS50005">
    <property type="entry name" value="TPR"/>
    <property type="match status" value="2"/>
</dbReference>
<keyword evidence="2 3" id="KW-0802">TPR repeat</keyword>
<feature type="compositionally biased region" description="Basic and acidic residues" evidence="4">
    <location>
        <begin position="530"/>
        <end position="549"/>
    </location>
</feature>
<dbReference type="PANTHER" id="PTHR44858">
    <property type="entry name" value="TETRATRICOPEPTIDE REPEAT PROTEIN 6"/>
    <property type="match status" value="1"/>
</dbReference>
<dbReference type="Pfam" id="PF13181">
    <property type="entry name" value="TPR_8"/>
    <property type="match status" value="1"/>
</dbReference>
<evidence type="ECO:0000256" key="2">
    <source>
        <dbReference type="ARBA" id="ARBA00022803"/>
    </source>
</evidence>
<keyword evidence="5" id="KW-0732">Signal</keyword>
<accession>A0A4R3KVR9</accession>
<dbReference type="EMBL" id="SMAD01000002">
    <property type="protein sequence ID" value="TCS89044.1"/>
    <property type="molecule type" value="Genomic_DNA"/>
</dbReference>
<dbReference type="Pfam" id="PF14559">
    <property type="entry name" value="TPR_19"/>
    <property type="match status" value="1"/>
</dbReference>
<keyword evidence="7" id="KW-1185">Reference proteome</keyword>
<dbReference type="Proteomes" id="UP000295807">
    <property type="component" value="Unassembled WGS sequence"/>
</dbReference>
<dbReference type="SMART" id="SM00028">
    <property type="entry name" value="TPR"/>
    <property type="match status" value="6"/>
</dbReference>
<feature type="region of interest" description="Disordered" evidence="4">
    <location>
        <begin position="526"/>
        <end position="555"/>
    </location>
</feature>
<protein>
    <submittedName>
        <fullName evidence="6">Tetratricopeptide repeat protein</fullName>
    </submittedName>
</protein>
<gene>
    <name evidence="6" type="ORF">EDD80_102236</name>
</gene>
<evidence type="ECO:0000313" key="7">
    <source>
        <dbReference type="Proteomes" id="UP000295807"/>
    </source>
</evidence>
<dbReference type="AlphaFoldDB" id="A0A4R3KVR9"/>
<keyword evidence="1" id="KW-0677">Repeat</keyword>
<dbReference type="InterPro" id="IPR050498">
    <property type="entry name" value="Ycf3"/>
</dbReference>
<dbReference type="InterPro" id="IPR019734">
    <property type="entry name" value="TPR_rpt"/>
</dbReference>
<dbReference type="Pfam" id="PF13432">
    <property type="entry name" value="TPR_16"/>
    <property type="match status" value="1"/>
</dbReference>
<dbReference type="PANTHER" id="PTHR44858:SF1">
    <property type="entry name" value="UDP-N-ACETYLGLUCOSAMINE--PEPTIDE N-ACETYLGLUCOSAMINYLTRANSFERASE SPINDLY-RELATED"/>
    <property type="match status" value="1"/>
</dbReference>
<dbReference type="SMART" id="SM00671">
    <property type="entry name" value="SEL1"/>
    <property type="match status" value="3"/>
</dbReference>
<evidence type="ECO:0000256" key="5">
    <source>
        <dbReference type="SAM" id="SignalP"/>
    </source>
</evidence>
<name>A0A4R3KVR9_9SPHI</name>
<feature type="repeat" description="TPR" evidence="3">
    <location>
        <begin position="192"/>
        <end position="225"/>
    </location>
</feature>